<dbReference type="STRING" id="933084.A0A067QFW0"/>
<gene>
    <name evidence="6" type="ORF">JAAARDRAFT_52985</name>
</gene>
<dbReference type="AlphaFoldDB" id="A0A067QFW0"/>
<dbReference type="EMBL" id="KL197709">
    <property type="protein sequence ID" value="KDQ65070.1"/>
    <property type="molecule type" value="Genomic_DNA"/>
</dbReference>
<proteinExistence type="predicted"/>
<keyword evidence="3" id="KW-0862">Zinc</keyword>
<organism evidence="6 7">
    <name type="scientific">Jaapia argillacea MUCL 33604</name>
    <dbReference type="NCBI Taxonomy" id="933084"/>
    <lineage>
        <taxon>Eukaryota</taxon>
        <taxon>Fungi</taxon>
        <taxon>Dikarya</taxon>
        <taxon>Basidiomycota</taxon>
        <taxon>Agaricomycotina</taxon>
        <taxon>Agaricomycetes</taxon>
        <taxon>Agaricomycetidae</taxon>
        <taxon>Jaapiales</taxon>
        <taxon>Jaapiaceae</taxon>
        <taxon>Jaapia</taxon>
    </lineage>
</organism>
<dbReference type="InterPro" id="IPR002893">
    <property type="entry name" value="Znf_MYND"/>
</dbReference>
<reference evidence="7" key="1">
    <citation type="journal article" date="2014" name="Proc. Natl. Acad. Sci. U.S.A.">
        <title>Extensive sampling of basidiomycete genomes demonstrates inadequacy of the white-rot/brown-rot paradigm for wood decay fungi.</title>
        <authorList>
            <person name="Riley R."/>
            <person name="Salamov A.A."/>
            <person name="Brown D.W."/>
            <person name="Nagy L.G."/>
            <person name="Floudas D."/>
            <person name="Held B.W."/>
            <person name="Levasseur A."/>
            <person name="Lombard V."/>
            <person name="Morin E."/>
            <person name="Otillar R."/>
            <person name="Lindquist E.A."/>
            <person name="Sun H."/>
            <person name="LaButti K.M."/>
            <person name="Schmutz J."/>
            <person name="Jabbour D."/>
            <person name="Luo H."/>
            <person name="Baker S.E."/>
            <person name="Pisabarro A.G."/>
            <person name="Walton J.D."/>
            <person name="Blanchette R.A."/>
            <person name="Henrissat B."/>
            <person name="Martin F."/>
            <person name="Cullen D."/>
            <person name="Hibbett D.S."/>
            <person name="Grigoriev I.V."/>
        </authorList>
    </citation>
    <scope>NUCLEOTIDE SEQUENCE [LARGE SCALE GENOMIC DNA]</scope>
    <source>
        <strain evidence="7">MUCL 33604</strain>
    </source>
</reference>
<name>A0A067QFW0_9AGAM</name>
<dbReference type="HOGENOM" id="CLU_874529_0_0_1"/>
<dbReference type="Gene3D" id="6.10.140.2220">
    <property type="match status" value="1"/>
</dbReference>
<dbReference type="Proteomes" id="UP000027265">
    <property type="component" value="Unassembled WGS sequence"/>
</dbReference>
<evidence type="ECO:0000256" key="2">
    <source>
        <dbReference type="ARBA" id="ARBA00022771"/>
    </source>
</evidence>
<dbReference type="InParanoid" id="A0A067QFW0"/>
<evidence type="ECO:0000313" key="7">
    <source>
        <dbReference type="Proteomes" id="UP000027265"/>
    </source>
</evidence>
<keyword evidence="1" id="KW-0479">Metal-binding</keyword>
<dbReference type="PROSITE" id="PS50865">
    <property type="entry name" value="ZF_MYND_2"/>
    <property type="match status" value="1"/>
</dbReference>
<sequence>MQSGIGFGLVRQALEAGCLEGLISSQGWAVLREEEFYVHDAHIKILQVILPSYLVFRSLLPIISRSIRRIGASGVEDLMRPDHPLYAAWRTFKELFSQRMAIMRLKDDDLMDGVWHGGLGEKSCHNVMCNRDGEKMSLFKCSACLEVSYCSKTCQKQDWKQGQHKAQCSELKSRAFGLSKADHSFVVQVAMHDLRRQRHQVIENKNTLFPEVPFTSLAFHCDYRQQPMLVGVRHISSYQKGEPELERKFAGEDKPSGQMSEDEPDTFQVPAVIIIPWGRRHVTLPAIFWTDILDCDYVGSDDDEFDYDSDEEADGWSD</sequence>
<keyword evidence="2 4" id="KW-0863">Zinc-finger</keyword>
<dbReference type="OrthoDB" id="549788at2759"/>
<evidence type="ECO:0000256" key="1">
    <source>
        <dbReference type="ARBA" id="ARBA00022723"/>
    </source>
</evidence>
<dbReference type="SUPFAM" id="SSF144232">
    <property type="entry name" value="HIT/MYND zinc finger-like"/>
    <property type="match status" value="1"/>
</dbReference>
<protein>
    <recommendedName>
        <fullName evidence="5">MYND-type domain-containing protein</fullName>
    </recommendedName>
</protein>
<evidence type="ECO:0000259" key="5">
    <source>
        <dbReference type="PROSITE" id="PS50865"/>
    </source>
</evidence>
<evidence type="ECO:0000313" key="6">
    <source>
        <dbReference type="EMBL" id="KDQ65070.1"/>
    </source>
</evidence>
<keyword evidence="7" id="KW-1185">Reference proteome</keyword>
<evidence type="ECO:0000256" key="3">
    <source>
        <dbReference type="ARBA" id="ARBA00022833"/>
    </source>
</evidence>
<dbReference type="GO" id="GO:0008270">
    <property type="term" value="F:zinc ion binding"/>
    <property type="evidence" value="ECO:0007669"/>
    <property type="project" value="UniProtKB-KW"/>
</dbReference>
<dbReference type="Pfam" id="PF01753">
    <property type="entry name" value="zf-MYND"/>
    <property type="match status" value="1"/>
</dbReference>
<feature type="domain" description="MYND-type" evidence="5">
    <location>
        <begin position="126"/>
        <end position="168"/>
    </location>
</feature>
<evidence type="ECO:0000256" key="4">
    <source>
        <dbReference type="PROSITE-ProRule" id="PRU00134"/>
    </source>
</evidence>
<accession>A0A067QFW0</accession>